<evidence type="ECO:0000256" key="5">
    <source>
        <dbReference type="ARBA" id="ARBA00022989"/>
    </source>
</evidence>
<evidence type="ECO:0000259" key="9">
    <source>
        <dbReference type="PROSITE" id="PS50850"/>
    </source>
</evidence>
<dbReference type="InterPro" id="IPR050360">
    <property type="entry name" value="MFS_Sugar_Transporters"/>
</dbReference>
<dbReference type="GO" id="GO:0005351">
    <property type="term" value="F:carbohydrate:proton symporter activity"/>
    <property type="evidence" value="ECO:0007669"/>
    <property type="project" value="TreeGrafter"/>
</dbReference>
<proteinExistence type="inferred from homology"/>
<comment type="similarity">
    <text evidence="2 7">Belongs to the major facilitator superfamily. Sugar transporter (TC 2.A.1.1) family.</text>
</comment>
<feature type="domain" description="Major facilitator superfamily (MFS) profile" evidence="9">
    <location>
        <begin position="34"/>
        <end position="471"/>
    </location>
</feature>
<feature type="transmembrane region" description="Helical" evidence="8">
    <location>
        <begin position="419"/>
        <end position="436"/>
    </location>
</feature>
<dbReference type="FunFam" id="1.20.1250.20:FF:000117">
    <property type="entry name" value="MFS hexose transporter"/>
    <property type="match status" value="1"/>
</dbReference>
<evidence type="ECO:0000256" key="1">
    <source>
        <dbReference type="ARBA" id="ARBA00004141"/>
    </source>
</evidence>
<keyword evidence="3 7" id="KW-0813">Transport</keyword>
<evidence type="ECO:0000256" key="4">
    <source>
        <dbReference type="ARBA" id="ARBA00022692"/>
    </source>
</evidence>
<evidence type="ECO:0000313" key="11">
    <source>
        <dbReference type="Proteomes" id="UP001152607"/>
    </source>
</evidence>
<evidence type="ECO:0000256" key="2">
    <source>
        <dbReference type="ARBA" id="ARBA00010992"/>
    </source>
</evidence>
<evidence type="ECO:0000256" key="7">
    <source>
        <dbReference type="RuleBase" id="RU003346"/>
    </source>
</evidence>
<keyword evidence="11" id="KW-1185">Reference proteome</keyword>
<dbReference type="SUPFAM" id="SSF103473">
    <property type="entry name" value="MFS general substrate transporter"/>
    <property type="match status" value="1"/>
</dbReference>
<feature type="transmembrane region" description="Helical" evidence="8">
    <location>
        <begin position="282"/>
        <end position="304"/>
    </location>
</feature>
<feature type="transmembrane region" description="Helical" evidence="8">
    <location>
        <begin position="102"/>
        <end position="121"/>
    </location>
</feature>
<dbReference type="InterPro" id="IPR020846">
    <property type="entry name" value="MFS_dom"/>
</dbReference>
<evidence type="ECO:0000256" key="3">
    <source>
        <dbReference type="ARBA" id="ARBA00022448"/>
    </source>
</evidence>
<feature type="transmembrane region" description="Helical" evidence="8">
    <location>
        <begin position="28"/>
        <end position="47"/>
    </location>
</feature>
<accession>A0A9W4UI15</accession>
<dbReference type="PROSITE" id="PS00216">
    <property type="entry name" value="SUGAR_TRANSPORT_1"/>
    <property type="match status" value="2"/>
</dbReference>
<dbReference type="NCBIfam" id="TIGR00879">
    <property type="entry name" value="SP"/>
    <property type="match status" value="1"/>
</dbReference>
<dbReference type="PROSITE" id="PS50850">
    <property type="entry name" value="MFS"/>
    <property type="match status" value="1"/>
</dbReference>
<dbReference type="InterPro" id="IPR036259">
    <property type="entry name" value="MFS_trans_sf"/>
</dbReference>
<keyword evidence="5 8" id="KW-1133">Transmembrane helix</keyword>
<comment type="caution">
    <text evidence="10">The sequence shown here is derived from an EMBL/GenBank/DDBJ whole genome shotgun (WGS) entry which is preliminary data.</text>
</comment>
<organism evidence="10 11">
    <name type="scientific">Periconia digitata</name>
    <dbReference type="NCBI Taxonomy" id="1303443"/>
    <lineage>
        <taxon>Eukaryota</taxon>
        <taxon>Fungi</taxon>
        <taxon>Dikarya</taxon>
        <taxon>Ascomycota</taxon>
        <taxon>Pezizomycotina</taxon>
        <taxon>Dothideomycetes</taxon>
        <taxon>Pleosporomycetidae</taxon>
        <taxon>Pleosporales</taxon>
        <taxon>Massarineae</taxon>
        <taxon>Periconiaceae</taxon>
        <taxon>Periconia</taxon>
    </lineage>
</organism>
<sequence length="509" mass="56098">MKDADIVGQSLAEVLPQTTKYWFQIPHLLRLNLILLVPLLSSAVAGYDGSLMNGLQALNQWKDYFGNPAGALLGLVNAAQSAGSVVALPFVGTFSDKYGRRVVLLSGIIGVVVATIIQATATTLAQFVVSRFVVGVAGMFVVQPSPMLIAELAYPTHRGKYTSAFWCMYYLGAILAAWATFGTERYNDNWSWRVPTILQAAYPLVQLAFFWMVPESPRWLVAKERTEEARAILAQYHAGGDENSPLVSREISEIVQAIRNEQASASVKWSALVATPGNRKRLFIAVCLGAFAQWNGIGVVSYYLTLVLNSIGITNSFDQTLINGLLQIFNFAAAVSAALLVDRLGRRTLFIWSGIGMLVSYVVWTACSAVNNEDNNKAAGYVVVVCLFAFYFHYDIAYTPLLMSYPTEIFPYSLRSKGLTCELLSIYGSLVIAAFVNPVGMENLGWKYYIVFCCLLVVFLAITFFFFPETKGRSLEEIAEIFDGPQAAVDVDEVEKKTHYADKLHTEVA</sequence>
<keyword evidence="4 8" id="KW-0812">Transmembrane</keyword>
<dbReference type="Gene3D" id="1.20.1250.20">
    <property type="entry name" value="MFS general substrate transporter like domains"/>
    <property type="match status" value="1"/>
</dbReference>
<feature type="transmembrane region" description="Helical" evidence="8">
    <location>
        <begin position="378"/>
        <end position="398"/>
    </location>
</feature>
<dbReference type="Pfam" id="PF00083">
    <property type="entry name" value="Sugar_tr"/>
    <property type="match status" value="1"/>
</dbReference>
<dbReference type="AlphaFoldDB" id="A0A9W4UI15"/>
<dbReference type="PANTHER" id="PTHR48022:SF3">
    <property type="entry name" value="HEXOSE TRANSPORTER PROTEIN (AFU_ORTHOLOGUE AFUA_8G04480)-RELATED"/>
    <property type="match status" value="1"/>
</dbReference>
<dbReference type="OrthoDB" id="6133115at2759"/>
<evidence type="ECO:0000313" key="10">
    <source>
        <dbReference type="EMBL" id="CAI6335261.1"/>
    </source>
</evidence>
<gene>
    <name evidence="10" type="ORF">PDIGIT_LOCUS8340</name>
</gene>
<dbReference type="EMBL" id="CAOQHR010000005">
    <property type="protein sequence ID" value="CAI6335261.1"/>
    <property type="molecule type" value="Genomic_DNA"/>
</dbReference>
<protein>
    <recommendedName>
        <fullName evidence="9">Major facilitator superfamily (MFS) profile domain-containing protein</fullName>
    </recommendedName>
</protein>
<dbReference type="PANTHER" id="PTHR48022">
    <property type="entry name" value="PLASTIDIC GLUCOSE TRANSPORTER 4"/>
    <property type="match status" value="1"/>
</dbReference>
<feature type="transmembrane region" description="Helical" evidence="8">
    <location>
        <begin position="67"/>
        <end position="90"/>
    </location>
</feature>
<dbReference type="Proteomes" id="UP001152607">
    <property type="component" value="Unassembled WGS sequence"/>
</dbReference>
<reference evidence="10" key="1">
    <citation type="submission" date="2023-01" db="EMBL/GenBank/DDBJ databases">
        <authorList>
            <person name="Van Ghelder C."/>
            <person name="Rancurel C."/>
        </authorList>
    </citation>
    <scope>NUCLEOTIDE SEQUENCE</scope>
    <source>
        <strain evidence="10">CNCM I-4278</strain>
    </source>
</reference>
<feature type="transmembrane region" description="Helical" evidence="8">
    <location>
        <begin position="192"/>
        <end position="213"/>
    </location>
</feature>
<keyword evidence="6 8" id="KW-0472">Membrane</keyword>
<dbReference type="InterPro" id="IPR005829">
    <property type="entry name" value="Sugar_transporter_CS"/>
</dbReference>
<name>A0A9W4UI15_9PLEO</name>
<comment type="subcellular location">
    <subcellularLocation>
        <location evidence="1">Membrane</location>
        <topology evidence="1">Multi-pass membrane protein</topology>
    </subcellularLocation>
</comment>
<feature type="transmembrane region" description="Helical" evidence="8">
    <location>
        <begin position="448"/>
        <end position="467"/>
    </location>
</feature>
<feature type="transmembrane region" description="Helical" evidence="8">
    <location>
        <begin position="127"/>
        <end position="149"/>
    </location>
</feature>
<feature type="transmembrane region" description="Helical" evidence="8">
    <location>
        <begin position="348"/>
        <end position="366"/>
    </location>
</feature>
<evidence type="ECO:0000256" key="8">
    <source>
        <dbReference type="SAM" id="Phobius"/>
    </source>
</evidence>
<dbReference type="InterPro" id="IPR003663">
    <property type="entry name" value="Sugar/inositol_transpt"/>
</dbReference>
<feature type="transmembrane region" description="Helical" evidence="8">
    <location>
        <begin position="324"/>
        <end position="341"/>
    </location>
</feature>
<evidence type="ECO:0000256" key="6">
    <source>
        <dbReference type="ARBA" id="ARBA00023136"/>
    </source>
</evidence>
<dbReference type="GO" id="GO:0016020">
    <property type="term" value="C:membrane"/>
    <property type="evidence" value="ECO:0007669"/>
    <property type="project" value="UniProtKB-SubCell"/>
</dbReference>
<feature type="transmembrane region" description="Helical" evidence="8">
    <location>
        <begin position="161"/>
        <end position="180"/>
    </location>
</feature>
<dbReference type="InterPro" id="IPR005828">
    <property type="entry name" value="MFS_sugar_transport-like"/>
</dbReference>